<reference evidence="4" key="1">
    <citation type="submission" date="2023-07" db="EMBL/GenBank/DDBJ databases">
        <title>Black Yeasts Isolated from many extreme environments.</title>
        <authorList>
            <person name="Coleine C."/>
            <person name="Stajich J.E."/>
            <person name="Selbmann L."/>
        </authorList>
    </citation>
    <scope>NUCLEOTIDE SEQUENCE</scope>
    <source>
        <strain evidence="4">CCFEE 5485</strain>
    </source>
</reference>
<feature type="transmembrane region" description="Helical" evidence="2">
    <location>
        <begin position="20"/>
        <end position="42"/>
    </location>
</feature>
<keyword evidence="2" id="KW-0812">Transmembrane</keyword>
<evidence type="ECO:0000256" key="2">
    <source>
        <dbReference type="SAM" id="Phobius"/>
    </source>
</evidence>
<feature type="transmembrane region" description="Helical" evidence="2">
    <location>
        <begin position="249"/>
        <end position="269"/>
    </location>
</feature>
<feature type="region of interest" description="Disordered" evidence="1">
    <location>
        <begin position="295"/>
        <end position="320"/>
    </location>
</feature>
<proteinExistence type="predicted"/>
<gene>
    <name evidence="4" type="ORF">LTR78_008933</name>
</gene>
<evidence type="ECO:0000313" key="4">
    <source>
        <dbReference type="EMBL" id="KAK3671132.1"/>
    </source>
</evidence>
<feature type="transmembrane region" description="Helical" evidence="2">
    <location>
        <begin position="166"/>
        <end position="190"/>
    </location>
</feature>
<evidence type="ECO:0000259" key="3">
    <source>
        <dbReference type="Pfam" id="PF20684"/>
    </source>
</evidence>
<dbReference type="Proteomes" id="UP001274830">
    <property type="component" value="Unassembled WGS sequence"/>
</dbReference>
<feature type="domain" description="Rhodopsin" evidence="3">
    <location>
        <begin position="38"/>
        <end position="272"/>
    </location>
</feature>
<accession>A0AAE0TP92</accession>
<keyword evidence="2" id="KW-1133">Transmembrane helix</keyword>
<dbReference type="AlphaFoldDB" id="A0AAE0TP92"/>
<dbReference type="PANTHER" id="PTHR38794:SF3">
    <property type="entry name" value="INTEGRAL MEMBRANE PROTEIN"/>
    <property type="match status" value="1"/>
</dbReference>
<dbReference type="InterPro" id="IPR049326">
    <property type="entry name" value="Rhodopsin_dom_fungi"/>
</dbReference>
<feature type="transmembrane region" description="Helical" evidence="2">
    <location>
        <begin position="211"/>
        <end position="229"/>
    </location>
</feature>
<evidence type="ECO:0000313" key="5">
    <source>
        <dbReference type="Proteomes" id="UP001274830"/>
    </source>
</evidence>
<keyword evidence="2" id="KW-0472">Membrane</keyword>
<feature type="transmembrane region" description="Helical" evidence="2">
    <location>
        <begin position="132"/>
        <end position="154"/>
    </location>
</feature>
<feature type="transmembrane region" description="Helical" evidence="2">
    <location>
        <begin position="54"/>
        <end position="71"/>
    </location>
</feature>
<dbReference type="PANTHER" id="PTHR38794">
    <property type="entry name" value="INTEGRAL MEMBRANE PROTEIN"/>
    <property type="match status" value="1"/>
</dbReference>
<dbReference type="Pfam" id="PF20684">
    <property type="entry name" value="Fung_rhodopsin"/>
    <property type="match status" value="1"/>
</dbReference>
<sequence length="404" mass="44315">MPSNAYDPLFANTTLDRGALPVVLGYIGAAITVLVTLIRVFLTLAKKHELRSDDYFFLSAAVLALVSSITLERSVDEGLGRHADTLNGSQLTDLVRFSFATNLVGIFAQATAKISVAFLFERIAPRQDKRGIAILLGCICAWAIFAIFGTAFACSLHPSATAKCGAGAYVIFPIVVTDLITDAMLALWMVPRLWKLQANFQHRFIPIMLMSSRLLVCFAEIGLLVTLGQQSSTFDQDSPDYSWEQTTTAAVAICVVHLSVITATVPRINSFVADVQTKKAGLAFTQRDYELYQSASKSGSHNLSNNRSNNRSPGPSNNRSHIRSAAEVLHGMNSSFRPDRQFEMRNQFHGGGGRRSDSGGDAIEMDVRDAVETSSQSSLKKNAVYHKTEFTWEEEYTGSSKDHR</sequence>
<dbReference type="EMBL" id="JAUTXT010000046">
    <property type="protein sequence ID" value="KAK3671132.1"/>
    <property type="molecule type" value="Genomic_DNA"/>
</dbReference>
<protein>
    <recommendedName>
        <fullName evidence="3">Rhodopsin domain-containing protein</fullName>
    </recommendedName>
</protein>
<comment type="caution">
    <text evidence="4">The sequence shown here is derived from an EMBL/GenBank/DDBJ whole genome shotgun (WGS) entry which is preliminary data.</text>
</comment>
<feature type="transmembrane region" description="Helical" evidence="2">
    <location>
        <begin position="99"/>
        <end position="120"/>
    </location>
</feature>
<keyword evidence="5" id="KW-1185">Reference proteome</keyword>
<evidence type="ECO:0000256" key="1">
    <source>
        <dbReference type="SAM" id="MobiDB-lite"/>
    </source>
</evidence>
<name>A0AAE0TP92_9PEZI</name>
<feature type="compositionally biased region" description="Low complexity" evidence="1">
    <location>
        <begin position="298"/>
        <end position="319"/>
    </location>
</feature>
<organism evidence="4 5">
    <name type="scientific">Recurvomyces mirabilis</name>
    <dbReference type="NCBI Taxonomy" id="574656"/>
    <lineage>
        <taxon>Eukaryota</taxon>
        <taxon>Fungi</taxon>
        <taxon>Dikarya</taxon>
        <taxon>Ascomycota</taxon>
        <taxon>Pezizomycotina</taxon>
        <taxon>Dothideomycetes</taxon>
        <taxon>Dothideomycetidae</taxon>
        <taxon>Mycosphaerellales</taxon>
        <taxon>Teratosphaeriaceae</taxon>
        <taxon>Recurvomyces</taxon>
    </lineage>
</organism>